<name>A0A504JC08_9FLAO</name>
<proteinExistence type="predicted"/>
<dbReference type="OrthoDB" id="1163462at2"/>
<evidence type="ECO:0000313" key="2">
    <source>
        <dbReference type="Proteomes" id="UP000315540"/>
    </source>
</evidence>
<evidence type="ECO:0000313" key="1">
    <source>
        <dbReference type="EMBL" id="TPN84459.1"/>
    </source>
</evidence>
<dbReference type="InterPro" id="IPR011008">
    <property type="entry name" value="Dimeric_a/b-barrel"/>
</dbReference>
<gene>
    <name evidence="1" type="ORF">FHK87_16130</name>
</gene>
<dbReference type="EMBL" id="VFWZ01000005">
    <property type="protein sequence ID" value="TPN84459.1"/>
    <property type="molecule type" value="Genomic_DNA"/>
</dbReference>
<dbReference type="SUPFAM" id="SSF54909">
    <property type="entry name" value="Dimeric alpha+beta barrel"/>
    <property type="match status" value="1"/>
</dbReference>
<comment type="caution">
    <text evidence="1">The sequence shown here is derived from an EMBL/GenBank/DDBJ whole genome shotgun (WGS) entry which is preliminary data.</text>
</comment>
<dbReference type="Proteomes" id="UP000315540">
    <property type="component" value="Unassembled WGS sequence"/>
</dbReference>
<reference evidence="1 2" key="1">
    <citation type="submission" date="2019-06" db="EMBL/GenBank/DDBJ databases">
        <authorList>
            <person name="Meng X."/>
        </authorList>
    </citation>
    <scope>NUCLEOTIDE SEQUENCE [LARGE SCALE GENOMIC DNA]</scope>
    <source>
        <strain evidence="1 2">M625</strain>
    </source>
</reference>
<organism evidence="1 2">
    <name type="scientific">Aquimarina algicola</name>
    <dbReference type="NCBI Taxonomy" id="2589995"/>
    <lineage>
        <taxon>Bacteria</taxon>
        <taxon>Pseudomonadati</taxon>
        <taxon>Bacteroidota</taxon>
        <taxon>Flavobacteriia</taxon>
        <taxon>Flavobacteriales</taxon>
        <taxon>Flavobacteriaceae</taxon>
        <taxon>Aquimarina</taxon>
    </lineage>
</organism>
<dbReference type="Pfam" id="PF08803">
    <property type="entry name" value="ydhR"/>
    <property type="match status" value="1"/>
</dbReference>
<accession>A0A504JC08</accession>
<dbReference type="Gene3D" id="3.30.70.100">
    <property type="match status" value="1"/>
</dbReference>
<sequence length="113" mass="12999">MKISYHILKEKTLINIKFKSSLNAKEFNYVKKQRHKEIASIQGLVSLFCHYNEETEYIGGLFIFNDLQSAQNYLSDFLMIGLGLRYGIIANTLNIEISSLKEEIKGLNHGSRI</sequence>
<keyword evidence="2" id="KW-1185">Reference proteome</keyword>
<dbReference type="AlphaFoldDB" id="A0A504JC08"/>
<dbReference type="InterPro" id="IPR014910">
    <property type="entry name" value="YdhR"/>
</dbReference>
<protein>
    <submittedName>
        <fullName evidence="1">Uncharacterized protein</fullName>
    </submittedName>
</protein>